<feature type="region of interest" description="Disordered" evidence="5">
    <location>
        <begin position="84"/>
        <end position="104"/>
    </location>
</feature>
<evidence type="ECO:0000313" key="7">
    <source>
        <dbReference type="Proteomes" id="UP000582182"/>
    </source>
</evidence>
<feature type="non-terminal residue" evidence="6">
    <location>
        <position position="1"/>
    </location>
</feature>
<comment type="subcellular location">
    <subcellularLocation>
        <location evidence="1">Cytoplasm</location>
    </subcellularLocation>
</comment>
<proteinExistence type="predicted"/>
<protein>
    <submittedName>
        <fullName evidence="6">ARFG3 protein</fullName>
    </submittedName>
</protein>
<gene>
    <name evidence="6" type="primary">Arfgap3</name>
    <name evidence="6" type="ORF">TURVEL_R13076</name>
</gene>
<dbReference type="GO" id="GO:0000139">
    <property type="term" value="C:Golgi membrane"/>
    <property type="evidence" value="ECO:0007669"/>
    <property type="project" value="GOC"/>
</dbReference>
<keyword evidence="4" id="KW-0862">Zinc</keyword>
<evidence type="ECO:0000256" key="5">
    <source>
        <dbReference type="SAM" id="MobiDB-lite"/>
    </source>
</evidence>
<dbReference type="Proteomes" id="UP000582182">
    <property type="component" value="Unassembled WGS sequence"/>
</dbReference>
<feature type="non-terminal residue" evidence="6">
    <location>
        <position position="290"/>
    </location>
</feature>
<evidence type="ECO:0000256" key="1">
    <source>
        <dbReference type="ARBA" id="ARBA00004496"/>
    </source>
</evidence>
<evidence type="ECO:0000256" key="2">
    <source>
        <dbReference type="ARBA" id="ARBA00022490"/>
    </source>
</evidence>
<organism evidence="6 7">
    <name type="scientific">Turnix velox</name>
    <name type="common">Little buttonquail</name>
    <dbReference type="NCBI Taxonomy" id="2529409"/>
    <lineage>
        <taxon>Eukaryota</taxon>
        <taxon>Metazoa</taxon>
        <taxon>Chordata</taxon>
        <taxon>Craniata</taxon>
        <taxon>Vertebrata</taxon>
        <taxon>Euteleostomi</taxon>
        <taxon>Archelosauria</taxon>
        <taxon>Archosauria</taxon>
        <taxon>Dinosauria</taxon>
        <taxon>Saurischia</taxon>
        <taxon>Theropoda</taxon>
        <taxon>Coelurosauria</taxon>
        <taxon>Aves</taxon>
        <taxon>Neognathae</taxon>
        <taxon>Neoaves</taxon>
        <taxon>Charadriiformes</taxon>
        <taxon>Turnicidae</taxon>
        <taxon>Turnix</taxon>
    </lineage>
</organism>
<keyword evidence="2" id="KW-0963">Cytoplasm</keyword>
<dbReference type="AlphaFoldDB" id="A0A7L3LVZ5"/>
<dbReference type="PANTHER" id="PTHR45686">
    <property type="entry name" value="ADP-RIBOSYLATION FACTOR GTPASE ACTIVATING PROTEIN 3, ISOFORM H-RELATED"/>
    <property type="match status" value="1"/>
</dbReference>
<evidence type="ECO:0000256" key="3">
    <source>
        <dbReference type="ARBA" id="ARBA00022723"/>
    </source>
</evidence>
<name>A0A7L3LVZ5_9CHAR</name>
<feature type="region of interest" description="Disordered" evidence="5">
    <location>
        <begin position="24"/>
        <end position="45"/>
    </location>
</feature>
<reference evidence="6 7" key="1">
    <citation type="submission" date="2019-09" db="EMBL/GenBank/DDBJ databases">
        <title>Bird 10,000 Genomes (B10K) Project - Family phase.</title>
        <authorList>
            <person name="Zhang G."/>
        </authorList>
    </citation>
    <scope>NUCLEOTIDE SEQUENCE [LARGE SCALE GENOMIC DNA]</scope>
    <source>
        <strain evidence="6">B10K-DU-029-46</strain>
    </source>
</reference>
<keyword evidence="7" id="KW-1185">Reference proteome</keyword>
<comment type="caution">
    <text evidence="6">The sequence shown here is derived from an EMBL/GenBank/DDBJ whole genome shotgun (WGS) entry which is preliminary data.</text>
</comment>
<keyword evidence="3" id="KW-0479">Metal-binding</keyword>
<evidence type="ECO:0000313" key="6">
    <source>
        <dbReference type="EMBL" id="NXU58499.1"/>
    </source>
</evidence>
<dbReference type="OrthoDB" id="983479at2759"/>
<dbReference type="EMBL" id="VZTY01032248">
    <property type="protein sequence ID" value="NXU58499.1"/>
    <property type="molecule type" value="Genomic_DNA"/>
</dbReference>
<dbReference type="PANTHER" id="PTHR45686:SF1">
    <property type="entry name" value="ADP-RIBOSYLATION FACTOR GTPASE-ACTIVATING PROTEIN 3"/>
    <property type="match status" value="1"/>
</dbReference>
<sequence length="290" mass="32194">LVAKKGGLGAQKVSSQSFNEIEKQAQAVDKMKEKEDLHSSKAAEKEEPLISSLRLAYRDLSTKTKEENLNLSGKKKSELERLGMGFGNTRSGISHSVSSDMQTIQQETPAIAKMRNKYTDNVEDMYLSSSSRYDVSSDMRSSAFSKWDDTTDSFWKKENNRDVDVMLTPKCTGFSDRPSSRSKPEYDSFLNTDEAQKKFGNVKAISSDMYFGRQDHADYEARARLERLSGSSSISSSDLFEDQKKQPTGSYNITNVLPSAPDIAQLKQGVKSVAGKLSVLANGVMMSIQV</sequence>
<accession>A0A7L3LVZ5</accession>
<dbReference type="GO" id="GO:0048205">
    <property type="term" value="P:COPI coating of Golgi vesicle"/>
    <property type="evidence" value="ECO:0007669"/>
    <property type="project" value="TreeGrafter"/>
</dbReference>
<feature type="compositionally biased region" description="Basic and acidic residues" evidence="5">
    <location>
        <begin position="29"/>
        <end position="45"/>
    </location>
</feature>
<dbReference type="GO" id="GO:0046872">
    <property type="term" value="F:metal ion binding"/>
    <property type="evidence" value="ECO:0007669"/>
    <property type="project" value="UniProtKB-KW"/>
</dbReference>
<feature type="compositionally biased region" description="Polar residues" evidence="5">
    <location>
        <begin position="88"/>
        <end position="104"/>
    </location>
</feature>
<dbReference type="GO" id="GO:0005096">
    <property type="term" value="F:GTPase activator activity"/>
    <property type="evidence" value="ECO:0007669"/>
    <property type="project" value="TreeGrafter"/>
</dbReference>
<evidence type="ECO:0000256" key="4">
    <source>
        <dbReference type="ARBA" id="ARBA00022833"/>
    </source>
</evidence>